<dbReference type="AlphaFoldDB" id="A0A6A5G448"/>
<dbReference type="EMBL" id="WUAV01000006">
    <property type="protein sequence ID" value="KAF1749583.1"/>
    <property type="molecule type" value="Genomic_DNA"/>
</dbReference>
<evidence type="ECO:0000313" key="7">
    <source>
        <dbReference type="EMBL" id="KAF1749583.1"/>
    </source>
</evidence>
<feature type="transmembrane region" description="Helical" evidence="5">
    <location>
        <begin position="191"/>
        <end position="212"/>
    </location>
</feature>
<feature type="transmembrane region" description="Helical" evidence="5">
    <location>
        <begin position="315"/>
        <end position="339"/>
    </location>
</feature>
<feature type="transmembrane region" description="Helical" evidence="5">
    <location>
        <begin position="280"/>
        <end position="303"/>
    </location>
</feature>
<dbReference type="GO" id="GO:0015149">
    <property type="term" value="F:hexose transmembrane transporter activity"/>
    <property type="evidence" value="ECO:0007669"/>
    <property type="project" value="TreeGrafter"/>
</dbReference>
<name>A0A6A5G448_CAERE</name>
<feature type="transmembrane region" description="Helical" evidence="5">
    <location>
        <begin position="346"/>
        <end position="367"/>
    </location>
</feature>
<dbReference type="RefSeq" id="XP_003102056.2">
    <property type="nucleotide sequence ID" value="XM_003102008.2"/>
</dbReference>
<evidence type="ECO:0000259" key="6">
    <source>
        <dbReference type="PROSITE" id="PS50850"/>
    </source>
</evidence>
<feature type="transmembrane region" description="Helical" evidence="5">
    <location>
        <begin position="71"/>
        <end position="89"/>
    </location>
</feature>
<keyword evidence="3 5" id="KW-1133">Transmembrane helix</keyword>
<dbReference type="Proteomes" id="UP000483820">
    <property type="component" value="Chromosome X"/>
</dbReference>
<dbReference type="KEGG" id="crq:GCK72_026051"/>
<feature type="transmembrane region" description="Helical" evidence="5">
    <location>
        <begin position="162"/>
        <end position="185"/>
    </location>
</feature>
<evidence type="ECO:0000313" key="8">
    <source>
        <dbReference type="Proteomes" id="UP000483820"/>
    </source>
</evidence>
<feature type="transmembrane region" description="Helical" evidence="5">
    <location>
        <begin position="20"/>
        <end position="39"/>
    </location>
</feature>
<dbReference type="PANTHER" id="PTHR23503:SF96">
    <property type="entry name" value="MAJOR FACILITATOR SUPERFAMILY (MFS) PROFILE DOMAIN-CONTAINING PROTEIN"/>
    <property type="match status" value="1"/>
</dbReference>
<dbReference type="InterPro" id="IPR036259">
    <property type="entry name" value="MFS_trans_sf"/>
</dbReference>
<dbReference type="Pfam" id="PF00083">
    <property type="entry name" value="Sugar_tr"/>
    <property type="match status" value="1"/>
</dbReference>
<dbReference type="SUPFAM" id="SSF103473">
    <property type="entry name" value="MFS general substrate transporter"/>
    <property type="match status" value="1"/>
</dbReference>
<evidence type="ECO:0000256" key="5">
    <source>
        <dbReference type="SAM" id="Phobius"/>
    </source>
</evidence>
<feature type="transmembrane region" description="Helical" evidence="5">
    <location>
        <begin position="101"/>
        <end position="122"/>
    </location>
</feature>
<accession>A0A6A5G448</accession>
<dbReference type="InterPro" id="IPR005828">
    <property type="entry name" value="MFS_sugar_transport-like"/>
</dbReference>
<dbReference type="CTD" id="9813832"/>
<dbReference type="InterPro" id="IPR020846">
    <property type="entry name" value="MFS_dom"/>
</dbReference>
<organism evidence="7 8">
    <name type="scientific">Caenorhabditis remanei</name>
    <name type="common">Caenorhabditis vulgaris</name>
    <dbReference type="NCBI Taxonomy" id="31234"/>
    <lineage>
        <taxon>Eukaryota</taxon>
        <taxon>Metazoa</taxon>
        <taxon>Ecdysozoa</taxon>
        <taxon>Nematoda</taxon>
        <taxon>Chromadorea</taxon>
        <taxon>Rhabditida</taxon>
        <taxon>Rhabditina</taxon>
        <taxon>Rhabditomorpha</taxon>
        <taxon>Rhabditoidea</taxon>
        <taxon>Rhabditidae</taxon>
        <taxon>Peloderinae</taxon>
        <taxon>Caenorhabditis</taxon>
    </lineage>
</organism>
<feature type="transmembrane region" description="Helical" evidence="5">
    <location>
        <begin position="373"/>
        <end position="393"/>
    </location>
</feature>
<evidence type="ECO:0000256" key="2">
    <source>
        <dbReference type="ARBA" id="ARBA00022692"/>
    </source>
</evidence>
<feature type="domain" description="Major facilitator superfamily (MFS) profile" evidence="6">
    <location>
        <begin position="22"/>
        <end position="470"/>
    </location>
</feature>
<reference evidence="7 8" key="1">
    <citation type="submission" date="2019-12" db="EMBL/GenBank/DDBJ databases">
        <title>Chromosome-level assembly of the Caenorhabditis remanei genome.</title>
        <authorList>
            <person name="Teterina A.A."/>
            <person name="Willis J.H."/>
            <person name="Phillips P.C."/>
        </authorList>
    </citation>
    <scope>NUCLEOTIDE SEQUENCE [LARGE SCALE GENOMIC DNA]</scope>
    <source>
        <strain evidence="7 8">PX506</strain>
        <tissue evidence="7">Whole organism</tissue>
    </source>
</reference>
<dbReference type="GO" id="GO:0016020">
    <property type="term" value="C:membrane"/>
    <property type="evidence" value="ECO:0007669"/>
    <property type="project" value="UniProtKB-SubCell"/>
</dbReference>
<comment type="subcellular location">
    <subcellularLocation>
        <location evidence="1">Membrane</location>
        <topology evidence="1">Multi-pass membrane protein</topology>
    </subcellularLocation>
</comment>
<dbReference type="Gene3D" id="1.20.1250.20">
    <property type="entry name" value="MFS general substrate transporter like domains"/>
    <property type="match status" value="1"/>
</dbReference>
<proteinExistence type="predicted"/>
<dbReference type="PANTHER" id="PTHR23503">
    <property type="entry name" value="SOLUTE CARRIER FAMILY 2"/>
    <property type="match status" value="1"/>
</dbReference>
<keyword evidence="4 5" id="KW-0472">Membrane</keyword>
<evidence type="ECO:0000256" key="3">
    <source>
        <dbReference type="ARBA" id="ARBA00022989"/>
    </source>
</evidence>
<dbReference type="InterPro" id="IPR045263">
    <property type="entry name" value="GLUT"/>
</dbReference>
<evidence type="ECO:0000256" key="4">
    <source>
        <dbReference type="ARBA" id="ARBA00023136"/>
    </source>
</evidence>
<evidence type="ECO:0000256" key="1">
    <source>
        <dbReference type="ARBA" id="ARBA00004141"/>
    </source>
</evidence>
<sequence length="486" mass="53267">MSSSSEVDESKKWPPMWLSFLSLILAWGSTFNFGFTMLITNPAQEAFVNFVRASNEQNEGYGFGLAVDTQWFFILAILFIGHIIGSLLLPIIARHGRKNSFMFAVVMEVLALIATIASFWLVNHLLFTIARILLGMGTAMAMGLSGITVLESSPTYCRGVASMVNGIFLQFALVVGAVLAMPIVLGNDANLVYLFVFQLCCNLIVLCIIPFLHDSPQFLAHSKEGDREKTERKVIASIMFYHGITEEQAVPLAKSLMETKQGAKAGIFTVFNDPFNRRGVGLGVLTTWGMAMSGITVINAFTLEILMTMGLDQGTAAIANSGTCLFSLAGIITSTFIVDRWDRRSLILRTFSALIVINIAIVILLSFAGYKNIYVSGCLIVAICLFNFVFSMGPGPLSMFIGGEIVTPDSRSAAAVYSNATMATSRFVTLLTYHSVAKWCSPAAYGIYFIPSMVITVYLLHKHLPESRGRNVTDLKAEFEMEKLIE</sequence>
<feature type="transmembrane region" description="Helical" evidence="5">
    <location>
        <begin position="128"/>
        <end position="150"/>
    </location>
</feature>
<gene>
    <name evidence="7" type="ORF">GCK72_026051</name>
</gene>
<protein>
    <recommendedName>
        <fullName evidence="6">Major facilitator superfamily (MFS) profile domain-containing protein</fullName>
    </recommendedName>
</protein>
<comment type="caution">
    <text evidence="7">The sequence shown here is derived from an EMBL/GenBank/DDBJ whole genome shotgun (WGS) entry which is preliminary data.</text>
</comment>
<dbReference type="PROSITE" id="PS50850">
    <property type="entry name" value="MFS"/>
    <property type="match status" value="1"/>
</dbReference>
<keyword evidence="2 5" id="KW-0812">Transmembrane</keyword>
<feature type="transmembrane region" description="Helical" evidence="5">
    <location>
        <begin position="442"/>
        <end position="460"/>
    </location>
</feature>
<dbReference type="GeneID" id="9813832"/>